<sequence length="270" mass="30202">MTSITSVRQRTLHCTSKTDHTGKAVWYLGLGEPPNTTSEPNNKLLSHFRELAKSTKDESKVDLEYLDGVISEGADVNTVDSYGQTALHEISGRWPVDVMRFFLDRGADVQRADKHGVTPLHVAAALDREEMIRFLLEKQANIEAQTIKTKETPLHFATKYNAVGAIRILYEFGAGMNARDYKQRTPLHLAANEDRSEAARTLIKLGADARVCDSDRQLCITAMISRMAPVAQLALDQFYATDSVTGRQTFYLHLLEPKQSFQDENGPKGY</sequence>
<dbReference type="PANTHER" id="PTHR24201">
    <property type="entry name" value="ANK_REP_REGION DOMAIN-CONTAINING PROTEIN"/>
    <property type="match status" value="1"/>
</dbReference>
<keyword evidence="5" id="KW-1185">Reference proteome</keyword>
<feature type="repeat" description="ANK" evidence="3">
    <location>
        <begin position="182"/>
        <end position="214"/>
    </location>
</feature>
<evidence type="ECO:0000313" key="5">
    <source>
        <dbReference type="Proteomes" id="UP001152622"/>
    </source>
</evidence>
<dbReference type="SMART" id="SM00248">
    <property type="entry name" value="ANK"/>
    <property type="match status" value="4"/>
</dbReference>
<dbReference type="InterPro" id="IPR050776">
    <property type="entry name" value="Ank_Repeat/CDKN_Inhibitor"/>
</dbReference>
<proteinExistence type="predicted"/>
<feature type="repeat" description="ANK" evidence="3">
    <location>
        <begin position="82"/>
        <end position="114"/>
    </location>
</feature>
<dbReference type="SUPFAM" id="SSF48403">
    <property type="entry name" value="Ankyrin repeat"/>
    <property type="match status" value="1"/>
</dbReference>
<protein>
    <submittedName>
        <fullName evidence="4">Uncharacterized protein</fullName>
    </submittedName>
</protein>
<comment type="caution">
    <text evidence="4">The sequence shown here is derived from an EMBL/GenBank/DDBJ whole genome shotgun (WGS) entry which is preliminary data.</text>
</comment>
<accession>A0A9Q1FIB4</accession>
<name>A0A9Q1FIB4_SYNKA</name>
<organism evidence="4 5">
    <name type="scientific">Synaphobranchus kaupii</name>
    <name type="common">Kaup's arrowtooth eel</name>
    <dbReference type="NCBI Taxonomy" id="118154"/>
    <lineage>
        <taxon>Eukaryota</taxon>
        <taxon>Metazoa</taxon>
        <taxon>Chordata</taxon>
        <taxon>Craniata</taxon>
        <taxon>Vertebrata</taxon>
        <taxon>Euteleostomi</taxon>
        <taxon>Actinopterygii</taxon>
        <taxon>Neopterygii</taxon>
        <taxon>Teleostei</taxon>
        <taxon>Anguilliformes</taxon>
        <taxon>Synaphobranchidae</taxon>
        <taxon>Synaphobranchus</taxon>
    </lineage>
</organism>
<dbReference type="PROSITE" id="PS50297">
    <property type="entry name" value="ANK_REP_REGION"/>
    <property type="match status" value="4"/>
</dbReference>
<evidence type="ECO:0000256" key="2">
    <source>
        <dbReference type="ARBA" id="ARBA00023043"/>
    </source>
</evidence>
<evidence type="ECO:0000256" key="3">
    <source>
        <dbReference type="PROSITE-ProRule" id="PRU00023"/>
    </source>
</evidence>
<dbReference type="Gene3D" id="1.25.40.20">
    <property type="entry name" value="Ankyrin repeat-containing domain"/>
    <property type="match status" value="2"/>
</dbReference>
<dbReference type="PANTHER" id="PTHR24201:SF16">
    <property type="entry name" value="ANKYRIN-1-LIKE-RELATED"/>
    <property type="match status" value="1"/>
</dbReference>
<evidence type="ECO:0000313" key="4">
    <source>
        <dbReference type="EMBL" id="KAJ8359467.1"/>
    </source>
</evidence>
<dbReference type="InterPro" id="IPR002110">
    <property type="entry name" value="Ankyrin_rpt"/>
</dbReference>
<feature type="repeat" description="ANK" evidence="3">
    <location>
        <begin position="149"/>
        <end position="181"/>
    </location>
</feature>
<gene>
    <name evidence="4" type="ORF">SKAU_G00159920</name>
</gene>
<dbReference type="Pfam" id="PF12796">
    <property type="entry name" value="Ank_2"/>
    <property type="match status" value="2"/>
</dbReference>
<dbReference type="PROSITE" id="PS50088">
    <property type="entry name" value="ANK_REPEAT"/>
    <property type="match status" value="4"/>
</dbReference>
<dbReference type="EMBL" id="JAINUF010000005">
    <property type="protein sequence ID" value="KAJ8359467.1"/>
    <property type="molecule type" value="Genomic_DNA"/>
</dbReference>
<dbReference type="AlphaFoldDB" id="A0A9Q1FIB4"/>
<dbReference type="OrthoDB" id="9540030at2759"/>
<dbReference type="InterPro" id="IPR036770">
    <property type="entry name" value="Ankyrin_rpt-contain_sf"/>
</dbReference>
<reference evidence="4" key="1">
    <citation type="journal article" date="2023" name="Science">
        <title>Genome structures resolve the early diversification of teleost fishes.</title>
        <authorList>
            <person name="Parey E."/>
            <person name="Louis A."/>
            <person name="Montfort J."/>
            <person name="Bouchez O."/>
            <person name="Roques C."/>
            <person name="Iampietro C."/>
            <person name="Lluch J."/>
            <person name="Castinel A."/>
            <person name="Donnadieu C."/>
            <person name="Desvignes T."/>
            <person name="Floi Bucao C."/>
            <person name="Jouanno E."/>
            <person name="Wen M."/>
            <person name="Mejri S."/>
            <person name="Dirks R."/>
            <person name="Jansen H."/>
            <person name="Henkel C."/>
            <person name="Chen W.J."/>
            <person name="Zahm M."/>
            <person name="Cabau C."/>
            <person name="Klopp C."/>
            <person name="Thompson A.W."/>
            <person name="Robinson-Rechavi M."/>
            <person name="Braasch I."/>
            <person name="Lecointre G."/>
            <person name="Bobe J."/>
            <person name="Postlethwait J.H."/>
            <person name="Berthelot C."/>
            <person name="Roest Crollius H."/>
            <person name="Guiguen Y."/>
        </authorList>
    </citation>
    <scope>NUCLEOTIDE SEQUENCE</scope>
    <source>
        <strain evidence="4">WJC10195</strain>
    </source>
</reference>
<dbReference type="Proteomes" id="UP001152622">
    <property type="component" value="Chromosome 5"/>
</dbReference>
<feature type="repeat" description="ANK" evidence="3">
    <location>
        <begin position="115"/>
        <end position="147"/>
    </location>
</feature>
<evidence type="ECO:0000256" key="1">
    <source>
        <dbReference type="ARBA" id="ARBA00022737"/>
    </source>
</evidence>
<keyword evidence="2 3" id="KW-0040">ANK repeat</keyword>
<keyword evidence="1" id="KW-0677">Repeat</keyword>